<dbReference type="GO" id="GO:0016705">
    <property type="term" value="F:oxidoreductase activity, acting on paired donors, with incorporation or reduction of molecular oxygen"/>
    <property type="evidence" value="ECO:0007669"/>
    <property type="project" value="UniProtKB-ARBA"/>
</dbReference>
<dbReference type="Gene3D" id="2.102.10.10">
    <property type="entry name" value="Rieske [2Fe-2S] iron-sulphur domain"/>
    <property type="match status" value="1"/>
</dbReference>
<dbReference type="PANTHER" id="PTHR13847:SF274">
    <property type="entry name" value="RIESKE 2FE-2S IRON-SULFUR PROTEIN YHFW-RELATED"/>
    <property type="match status" value="1"/>
</dbReference>
<dbReference type="InterPro" id="IPR005805">
    <property type="entry name" value="Rieske_Fe-S_prot_C"/>
</dbReference>
<organism evidence="7 8">
    <name type="scientific">Halobacillus andaensis</name>
    <dbReference type="NCBI Taxonomy" id="1176239"/>
    <lineage>
        <taxon>Bacteria</taxon>
        <taxon>Bacillati</taxon>
        <taxon>Bacillota</taxon>
        <taxon>Bacilli</taxon>
        <taxon>Bacillales</taxon>
        <taxon>Bacillaceae</taxon>
        <taxon>Halobacillus</taxon>
    </lineage>
</organism>
<dbReference type="Proteomes" id="UP000660110">
    <property type="component" value="Unassembled WGS sequence"/>
</dbReference>
<evidence type="ECO:0000313" key="7">
    <source>
        <dbReference type="EMBL" id="GGF26755.1"/>
    </source>
</evidence>
<evidence type="ECO:0000256" key="2">
    <source>
        <dbReference type="ARBA" id="ARBA00022723"/>
    </source>
</evidence>
<keyword evidence="4" id="KW-0411">Iron-sulfur</keyword>
<comment type="caution">
    <text evidence="7">The sequence shown here is derived from an EMBL/GenBank/DDBJ whole genome shotgun (WGS) entry which is preliminary data.</text>
</comment>
<dbReference type="Pfam" id="PF01266">
    <property type="entry name" value="DAO"/>
    <property type="match status" value="1"/>
</dbReference>
<dbReference type="Gene3D" id="3.30.9.10">
    <property type="entry name" value="D-Amino Acid Oxidase, subunit A, domain 2"/>
    <property type="match status" value="1"/>
</dbReference>
<dbReference type="PRINTS" id="PR00162">
    <property type="entry name" value="RIESKE"/>
</dbReference>
<dbReference type="SUPFAM" id="SSF50022">
    <property type="entry name" value="ISP domain"/>
    <property type="match status" value="1"/>
</dbReference>
<evidence type="ECO:0000256" key="4">
    <source>
        <dbReference type="ARBA" id="ARBA00023014"/>
    </source>
</evidence>
<dbReference type="PROSITE" id="PS51296">
    <property type="entry name" value="RIESKE"/>
    <property type="match status" value="1"/>
</dbReference>
<dbReference type="InterPro" id="IPR038010">
    <property type="entry name" value="YhfW_C"/>
</dbReference>
<proteinExistence type="predicted"/>
<dbReference type="CDD" id="cd03477">
    <property type="entry name" value="Rieske_YhfW_C"/>
    <property type="match status" value="1"/>
</dbReference>
<evidence type="ECO:0000259" key="6">
    <source>
        <dbReference type="PROSITE" id="PS51296"/>
    </source>
</evidence>
<keyword evidence="3" id="KW-0408">Iron</keyword>
<gene>
    <name evidence="7" type="ORF">GCM10010954_27260</name>
</gene>
<dbReference type="PANTHER" id="PTHR13847">
    <property type="entry name" value="SARCOSINE DEHYDROGENASE-RELATED"/>
    <property type="match status" value="1"/>
</dbReference>
<keyword evidence="8" id="KW-1185">Reference proteome</keyword>
<protein>
    <submittedName>
        <fullName evidence="7">Oxidoreductase</fullName>
    </submittedName>
</protein>
<name>A0A917B6Y6_HALAA</name>
<reference evidence="7" key="1">
    <citation type="journal article" date="2014" name="Int. J. Syst. Evol. Microbiol.">
        <title>Complete genome sequence of Corynebacterium casei LMG S-19264T (=DSM 44701T), isolated from a smear-ripened cheese.</title>
        <authorList>
            <consortium name="US DOE Joint Genome Institute (JGI-PGF)"/>
            <person name="Walter F."/>
            <person name="Albersmeier A."/>
            <person name="Kalinowski J."/>
            <person name="Ruckert C."/>
        </authorList>
    </citation>
    <scope>NUCLEOTIDE SEQUENCE</scope>
    <source>
        <strain evidence="7">CGMCC 1.12153</strain>
    </source>
</reference>
<reference evidence="7" key="2">
    <citation type="submission" date="2020-09" db="EMBL/GenBank/DDBJ databases">
        <authorList>
            <person name="Sun Q."/>
            <person name="Zhou Y."/>
        </authorList>
    </citation>
    <scope>NUCLEOTIDE SEQUENCE</scope>
    <source>
        <strain evidence="7">CGMCC 1.12153</strain>
    </source>
</reference>
<dbReference type="GO" id="GO:0004497">
    <property type="term" value="F:monooxygenase activity"/>
    <property type="evidence" value="ECO:0007669"/>
    <property type="project" value="UniProtKB-ARBA"/>
</dbReference>
<feature type="domain" description="Rieske" evidence="6">
    <location>
        <begin position="358"/>
        <end position="443"/>
    </location>
</feature>
<dbReference type="GO" id="GO:0005737">
    <property type="term" value="C:cytoplasm"/>
    <property type="evidence" value="ECO:0007669"/>
    <property type="project" value="TreeGrafter"/>
</dbReference>
<dbReference type="GO" id="GO:0051537">
    <property type="term" value="F:2 iron, 2 sulfur cluster binding"/>
    <property type="evidence" value="ECO:0007669"/>
    <property type="project" value="UniProtKB-KW"/>
</dbReference>
<dbReference type="GO" id="GO:0046872">
    <property type="term" value="F:metal ion binding"/>
    <property type="evidence" value="ECO:0007669"/>
    <property type="project" value="UniProtKB-KW"/>
</dbReference>
<evidence type="ECO:0000256" key="5">
    <source>
        <dbReference type="ARBA" id="ARBA00023157"/>
    </source>
</evidence>
<dbReference type="InterPro" id="IPR036188">
    <property type="entry name" value="FAD/NAD-bd_sf"/>
</dbReference>
<keyword evidence="1" id="KW-0001">2Fe-2S</keyword>
<dbReference type="AlphaFoldDB" id="A0A917B6Y6"/>
<dbReference type="InterPro" id="IPR017941">
    <property type="entry name" value="Rieske_2Fe-2S"/>
</dbReference>
<dbReference type="EMBL" id="BMEL01000003">
    <property type="protein sequence ID" value="GGF26755.1"/>
    <property type="molecule type" value="Genomic_DNA"/>
</dbReference>
<evidence type="ECO:0000256" key="1">
    <source>
        <dbReference type="ARBA" id="ARBA00022714"/>
    </source>
</evidence>
<dbReference type="FunFam" id="2.102.10.10:FF:000014">
    <property type="entry name" value="Oxidoreductase, FAD dependent"/>
    <property type="match status" value="1"/>
</dbReference>
<keyword evidence="2" id="KW-0479">Metal-binding</keyword>
<dbReference type="Gene3D" id="3.50.50.60">
    <property type="entry name" value="FAD/NAD(P)-binding domain"/>
    <property type="match status" value="1"/>
</dbReference>
<evidence type="ECO:0000313" key="8">
    <source>
        <dbReference type="Proteomes" id="UP000660110"/>
    </source>
</evidence>
<dbReference type="InterPro" id="IPR036922">
    <property type="entry name" value="Rieske_2Fe-2S_sf"/>
</dbReference>
<accession>A0A917B6Y6</accession>
<dbReference type="GO" id="GO:0016020">
    <property type="term" value="C:membrane"/>
    <property type="evidence" value="ECO:0007669"/>
    <property type="project" value="InterPro"/>
</dbReference>
<keyword evidence="5" id="KW-1015">Disulfide bond</keyword>
<dbReference type="SUPFAM" id="SSF51905">
    <property type="entry name" value="FAD/NAD(P)-binding domain"/>
    <property type="match status" value="1"/>
</dbReference>
<evidence type="ECO:0000256" key="3">
    <source>
        <dbReference type="ARBA" id="ARBA00023004"/>
    </source>
</evidence>
<dbReference type="InterPro" id="IPR006076">
    <property type="entry name" value="FAD-dep_OxRdtase"/>
</dbReference>
<dbReference type="Pfam" id="PF00355">
    <property type="entry name" value="Rieske"/>
    <property type="match status" value="1"/>
</dbReference>
<sequence>MEGTTGYTTAKITSQHGLIYDQLIRTIGEAKARHYYQANEDGLQLIDDIRKTNDIECDFSKQDAYVYGVTEEAKRDIYKEAEAYEKIGIRGGLTQEVELPFSVTAAIKIKDQAQFHPVKYLASMLRFLKEKNTPIYENTRAVDIEKGSRPRVITRDGHFVTSDHIVMATHFPFKDFDGLYFSRLHVERSYSIAARAEGALPDGMYVNVEEPKRSLRHFVNEYGEKLLLAGGEGHPSGQKENTDKCYEKLHDYAKEYFHGNEVTHRWSSQDLTTLDNIPYIGPITKNNPNIHVAAGFAKWGMTNGTIAAKVITDLIRGKASPYADLFSPSRNLSFQHVKSFTKENADTAKEYIKGRLDRRNRKPEDLAPGEGSVVRLKGKRAGAYKDEAGKISVVDTTCTHMGCELNWNNGERSWDCPCHGSRFTTGGEVIEGPATKPLKKLSD</sequence>